<accession>A0A139APV3</accession>
<proteinExistence type="predicted"/>
<organism evidence="1 2">
    <name type="scientific">Gonapodya prolifera (strain JEL478)</name>
    <name type="common">Monoblepharis prolifera</name>
    <dbReference type="NCBI Taxonomy" id="1344416"/>
    <lineage>
        <taxon>Eukaryota</taxon>
        <taxon>Fungi</taxon>
        <taxon>Fungi incertae sedis</taxon>
        <taxon>Chytridiomycota</taxon>
        <taxon>Chytridiomycota incertae sedis</taxon>
        <taxon>Monoblepharidomycetes</taxon>
        <taxon>Monoblepharidales</taxon>
        <taxon>Gonapodyaceae</taxon>
        <taxon>Gonapodya</taxon>
    </lineage>
</organism>
<evidence type="ECO:0000313" key="2">
    <source>
        <dbReference type="Proteomes" id="UP000070544"/>
    </source>
</evidence>
<dbReference type="Proteomes" id="UP000070544">
    <property type="component" value="Unassembled WGS sequence"/>
</dbReference>
<protein>
    <submittedName>
        <fullName evidence="1">Uncharacterized protein</fullName>
    </submittedName>
</protein>
<dbReference type="EMBL" id="KQ965740">
    <property type="protein sequence ID" value="KXS18779.1"/>
    <property type="molecule type" value="Genomic_DNA"/>
</dbReference>
<gene>
    <name evidence="1" type="ORF">M427DRAFT_175900</name>
</gene>
<evidence type="ECO:0000313" key="1">
    <source>
        <dbReference type="EMBL" id="KXS18779.1"/>
    </source>
</evidence>
<sequence>MVNSRGPKVFIHARASPSAPAPSPAHSPAPTHAPVPAGIPAISLQSKFFVRNWRRRRPRQQPWRAPVMATVATPISLPSLTVQSALAFSALPLDPFPLLIRNNSCMSCSNKSCPHLSNPNLLLLSLRCVVFHSHNHVAIISATDTILHSLVTGRALRSS</sequence>
<name>A0A139APV3_GONPJ</name>
<keyword evidence="2" id="KW-1185">Reference proteome</keyword>
<dbReference type="AlphaFoldDB" id="A0A139APV3"/>
<reference evidence="1 2" key="1">
    <citation type="journal article" date="2015" name="Genome Biol. Evol.">
        <title>Phylogenomic analyses indicate that early fungi evolved digesting cell walls of algal ancestors of land plants.</title>
        <authorList>
            <person name="Chang Y."/>
            <person name="Wang S."/>
            <person name="Sekimoto S."/>
            <person name="Aerts A.L."/>
            <person name="Choi C."/>
            <person name="Clum A."/>
            <person name="LaButti K.M."/>
            <person name="Lindquist E.A."/>
            <person name="Yee Ngan C."/>
            <person name="Ohm R.A."/>
            <person name="Salamov A.A."/>
            <person name="Grigoriev I.V."/>
            <person name="Spatafora J.W."/>
            <person name="Berbee M.L."/>
        </authorList>
    </citation>
    <scope>NUCLEOTIDE SEQUENCE [LARGE SCALE GENOMIC DNA]</scope>
    <source>
        <strain evidence="1 2">JEL478</strain>
    </source>
</reference>